<dbReference type="Proteomes" id="UP000593573">
    <property type="component" value="Unassembled WGS sequence"/>
</dbReference>
<comment type="caution">
    <text evidence="1">The sequence shown here is derived from an EMBL/GenBank/DDBJ whole genome shotgun (WGS) entry which is preliminary data.</text>
</comment>
<dbReference type="AlphaFoldDB" id="A0A7J8UMA0"/>
<dbReference type="OrthoDB" id="10319027at2759"/>
<name>A0A7J8UMA0_9ROSI</name>
<protein>
    <submittedName>
        <fullName evidence="1">Uncharacterized protein</fullName>
    </submittedName>
</protein>
<evidence type="ECO:0000313" key="2">
    <source>
        <dbReference type="Proteomes" id="UP000593573"/>
    </source>
</evidence>
<feature type="non-terminal residue" evidence="1">
    <location>
        <position position="36"/>
    </location>
</feature>
<reference evidence="1 2" key="1">
    <citation type="journal article" date="2019" name="Genome Biol. Evol.">
        <title>Insights into the evolution of the New World diploid cottons (Gossypium, subgenus Houzingenia) based on genome sequencing.</title>
        <authorList>
            <person name="Grover C.E."/>
            <person name="Arick M.A. 2nd"/>
            <person name="Thrash A."/>
            <person name="Conover J.L."/>
            <person name="Sanders W.S."/>
            <person name="Peterson D.G."/>
            <person name="Frelichowski J.E."/>
            <person name="Scheffler J.A."/>
            <person name="Scheffler B.E."/>
            <person name="Wendel J.F."/>
        </authorList>
    </citation>
    <scope>NUCLEOTIDE SEQUENCE [LARGE SCALE GENOMIC DNA]</scope>
    <source>
        <strain evidence="1">57</strain>
        <tissue evidence="1">Leaf</tissue>
    </source>
</reference>
<gene>
    <name evidence="1" type="ORF">Goklo_018858</name>
</gene>
<sequence>MIQSNSLKVVSIIRDGSLEASSFTLPRQTKQFLRHE</sequence>
<keyword evidence="2" id="KW-1185">Reference proteome</keyword>
<organism evidence="1 2">
    <name type="scientific">Gossypium klotzschianum</name>
    <dbReference type="NCBI Taxonomy" id="34286"/>
    <lineage>
        <taxon>Eukaryota</taxon>
        <taxon>Viridiplantae</taxon>
        <taxon>Streptophyta</taxon>
        <taxon>Embryophyta</taxon>
        <taxon>Tracheophyta</taxon>
        <taxon>Spermatophyta</taxon>
        <taxon>Magnoliopsida</taxon>
        <taxon>eudicotyledons</taxon>
        <taxon>Gunneridae</taxon>
        <taxon>Pentapetalae</taxon>
        <taxon>rosids</taxon>
        <taxon>malvids</taxon>
        <taxon>Malvales</taxon>
        <taxon>Malvaceae</taxon>
        <taxon>Malvoideae</taxon>
        <taxon>Gossypium</taxon>
    </lineage>
</organism>
<accession>A0A7J8UMA0</accession>
<evidence type="ECO:0000313" key="1">
    <source>
        <dbReference type="EMBL" id="MBA0651543.1"/>
    </source>
</evidence>
<proteinExistence type="predicted"/>
<dbReference type="EMBL" id="JABFAB010000006">
    <property type="protein sequence ID" value="MBA0651543.1"/>
    <property type="molecule type" value="Genomic_DNA"/>
</dbReference>